<keyword evidence="7" id="KW-0675">Receptor</keyword>
<dbReference type="Pfam" id="PF08395">
    <property type="entry name" value="7tm_7"/>
    <property type="match status" value="1"/>
</dbReference>
<feature type="transmembrane region" description="Helical" evidence="6">
    <location>
        <begin position="46"/>
        <end position="65"/>
    </location>
</feature>
<comment type="subcellular location">
    <subcellularLocation>
        <location evidence="1">Cell membrane</location>
        <topology evidence="1">Multi-pass membrane protein</topology>
    </subcellularLocation>
</comment>
<feature type="transmembrane region" description="Helical" evidence="6">
    <location>
        <begin position="268"/>
        <end position="292"/>
    </location>
</feature>
<evidence type="ECO:0000256" key="5">
    <source>
        <dbReference type="ARBA" id="ARBA00023136"/>
    </source>
</evidence>
<organism evidence="7">
    <name type="scientific">Hyalella azteca</name>
    <name type="common">Amphipod</name>
    <dbReference type="NCBI Taxonomy" id="294128"/>
    <lineage>
        <taxon>Eukaryota</taxon>
        <taxon>Metazoa</taxon>
        <taxon>Ecdysozoa</taxon>
        <taxon>Arthropoda</taxon>
        <taxon>Crustacea</taxon>
        <taxon>Multicrustacea</taxon>
        <taxon>Malacostraca</taxon>
        <taxon>Eumalacostraca</taxon>
        <taxon>Peracarida</taxon>
        <taxon>Amphipoda</taxon>
        <taxon>Senticaudata</taxon>
        <taxon>Talitrida</taxon>
        <taxon>Talitroidea</taxon>
        <taxon>Hyalellidae</taxon>
        <taxon>Hyalella</taxon>
    </lineage>
</organism>
<feature type="transmembrane region" description="Helical" evidence="6">
    <location>
        <begin position="85"/>
        <end position="111"/>
    </location>
</feature>
<feature type="transmembrane region" description="Helical" evidence="6">
    <location>
        <begin position="298"/>
        <end position="317"/>
    </location>
</feature>
<feature type="transmembrane region" description="Helical" evidence="6">
    <location>
        <begin position="123"/>
        <end position="142"/>
    </location>
</feature>
<reference evidence="7" key="1">
    <citation type="submission" date="2014-08" db="EMBL/GenBank/DDBJ databases">
        <authorList>
            <person name="Murali S."/>
            <person name="Richards S."/>
            <person name="Bandaranaike D."/>
            <person name="Bellair M."/>
            <person name="Blankenburg K."/>
            <person name="Chao H."/>
            <person name="Dinh H."/>
            <person name="Doddapaneni H."/>
            <person name="Dugan-Rocha S."/>
            <person name="Elkadiri S."/>
            <person name="Gnanaolivu R."/>
            <person name="Hughes D."/>
            <person name="Lee S."/>
            <person name="Li M."/>
            <person name="Ming W."/>
            <person name="Munidasa M."/>
            <person name="Muniz J."/>
            <person name="Nguyen L."/>
            <person name="Osuji N."/>
            <person name="Pu L.-L."/>
            <person name="Puazo M."/>
            <person name="Skinner E."/>
            <person name="Qu C."/>
            <person name="Quiroz J."/>
            <person name="Raj R."/>
            <person name="Weissenberger G."/>
            <person name="Xin Y."/>
            <person name="Zou X."/>
            <person name="Han Y."/>
            <person name="Worley K."/>
            <person name="Muzny D."/>
            <person name="Gibbs R."/>
        </authorList>
    </citation>
    <scope>NUCLEOTIDE SEQUENCE</scope>
    <source>
        <strain evidence="7">HAZT.00-mixed</strain>
        <tissue evidence="7">Whole organism</tissue>
    </source>
</reference>
<dbReference type="GO" id="GO:0005886">
    <property type="term" value="C:plasma membrane"/>
    <property type="evidence" value="ECO:0007669"/>
    <property type="project" value="UniProtKB-SubCell"/>
</dbReference>
<evidence type="ECO:0000256" key="6">
    <source>
        <dbReference type="SAM" id="Phobius"/>
    </source>
</evidence>
<keyword evidence="4 6" id="KW-1133">Transmembrane helix</keyword>
<accession>A0A6A0GQ55</accession>
<sequence>MMTLTHKILGDQKRLFLWLLRYLRILGLAPFVDVEGNCKKSFVYQGLSSSIHTISSALTLVFLLTKPASSSSEIYEYLNNYWDQALSIVMVTCSWHFLMSSTKLLSIVRFLNRSKASPLPVDWITYVIIGVNVITLVYAPIYNINMGEKFSFNLVLIANLSALFSLNFFLALFLSIVMKLFTCELANLTDARLTSASPSSENTVKDIYPCENLNERKTRFREDNNATRCQTIPEWKKMISVKKPNSLYRIKKKLISCNRTAGLIHSQFSVVILALLAYQQLNMVLLVLYALYDSSPTHFWSLLLFTVPSALKLWLILDSQSGYIEVCQEGVHRAKTLIAEVGGLGPRYAQVVWQLRGILAELERMPRFTILGFFELGRHCLLAIGSVVLTYVIIAVQFTTSNNPVTCKPFNCNCSLC</sequence>
<proteinExistence type="predicted"/>
<dbReference type="InterPro" id="IPR013604">
    <property type="entry name" value="7TM_chemorcpt"/>
</dbReference>
<reference evidence="7" key="2">
    <citation type="journal article" date="2018" name="Environ. Sci. Technol.">
        <title>The Toxicogenome of Hyalella azteca: A Model for Sediment Ecotoxicology and Evolutionary Toxicology.</title>
        <authorList>
            <person name="Poynton H.C."/>
            <person name="Hasenbein S."/>
            <person name="Benoit J.B."/>
            <person name="Sepulveda M.S."/>
            <person name="Poelchau M.F."/>
            <person name="Hughes D.S.T."/>
            <person name="Murali S.C."/>
            <person name="Chen S."/>
            <person name="Glastad K.M."/>
            <person name="Goodisman M.A.D."/>
            <person name="Werren J.H."/>
            <person name="Vineis J.H."/>
            <person name="Bowen J.L."/>
            <person name="Friedrich M."/>
            <person name="Jones J."/>
            <person name="Robertson H.M."/>
            <person name="Feyereisen R."/>
            <person name="Mechler-Hickson A."/>
            <person name="Mathers N."/>
            <person name="Lee C.E."/>
            <person name="Colbourne J.K."/>
            <person name="Biales A."/>
            <person name="Johnston J.S."/>
            <person name="Wellborn G.A."/>
            <person name="Rosendale A.J."/>
            <person name="Cridge A.G."/>
            <person name="Munoz-Torres M.C."/>
            <person name="Bain P.A."/>
            <person name="Manny A.R."/>
            <person name="Major K.M."/>
            <person name="Lambert F.N."/>
            <person name="Vulpe C.D."/>
            <person name="Tuck P."/>
            <person name="Blalock B.J."/>
            <person name="Lin Y.Y."/>
            <person name="Smith M.E."/>
            <person name="Ochoa-Acuna H."/>
            <person name="Chen M.M."/>
            <person name="Childers C.P."/>
            <person name="Qu J."/>
            <person name="Dugan S."/>
            <person name="Lee S.L."/>
            <person name="Chao H."/>
            <person name="Dinh H."/>
            <person name="Han Y."/>
            <person name="Doddapaneni H."/>
            <person name="Worley K.C."/>
            <person name="Muzny D.M."/>
            <person name="Gibbs R.A."/>
            <person name="Richards S."/>
        </authorList>
    </citation>
    <scope>NUCLEOTIDE SEQUENCE</scope>
    <source>
        <strain evidence="7">HAZT.00-mixed</strain>
        <tissue evidence="7">Whole organism</tissue>
    </source>
</reference>
<feature type="transmembrane region" description="Helical" evidence="6">
    <location>
        <begin position="154"/>
        <end position="177"/>
    </location>
</feature>
<evidence type="ECO:0000256" key="4">
    <source>
        <dbReference type="ARBA" id="ARBA00022989"/>
    </source>
</evidence>
<protein>
    <submittedName>
        <fullName evidence="7">Gustatory receptor 48</fullName>
    </submittedName>
</protein>
<dbReference type="GO" id="GO:0050909">
    <property type="term" value="P:sensory perception of taste"/>
    <property type="evidence" value="ECO:0007669"/>
    <property type="project" value="InterPro"/>
</dbReference>
<evidence type="ECO:0000256" key="2">
    <source>
        <dbReference type="ARBA" id="ARBA00022475"/>
    </source>
</evidence>
<name>A0A6A0GQ55_HYAAZ</name>
<comment type="caution">
    <text evidence="7">The sequence shown here is derived from an EMBL/GenBank/DDBJ whole genome shotgun (WGS) entry which is preliminary data.</text>
</comment>
<dbReference type="Proteomes" id="UP000711488">
    <property type="component" value="Unassembled WGS sequence"/>
</dbReference>
<keyword evidence="2" id="KW-1003">Cell membrane</keyword>
<dbReference type="AlphaFoldDB" id="A0A6A0GQ55"/>
<evidence type="ECO:0000256" key="3">
    <source>
        <dbReference type="ARBA" id="ARBA00022692"/>
    </source>
</evidence>
<feature type="transmembrane region" description="Helical" evidence="6">
    <location>
        <begin position="380"/>
        <end position="398"/>
    </location>
</feature>
<keyword evidence="3 6" id="KW-0812">Transmembrane</keyword>
<dbReference type="EMBL" id="JQDR03017016">
    <property type="protein sequence ID" value="KAA0184338.1"/>
    <property type="molecule type" value="Genomic_DNA"/>
</dbReference>
<gene>
    <name evidence="7" type="ORF">HAZT_HAZT002870</name>
</gene>
<evidence type="ECO:0000256" key="1">
    <source>
        <dbReference type="ARBA" id="ARBA00004651"/>
    </source>
</evidence>
<reference evidence="7" key="3">
    <citation type="submission" date="2019-06" db="EMBL/GenBank/DDBJ databases">
        <authorList>
            <person name="Poynton C."/>
            <person name="Hasenbein S."/>
            <person name="Benoit J.B."/>
            <person name="Sepulveda M.S."/>
            <person name="Poelchau M.F."/>
            <person name="Murali S.C."/>
            <person name="Chen S."/>
            <person name="Glastad K.M."/>
            <person name="Werren J.H."/>
            <person name="Vineis J.H."/>
            <person name="Bowen J.L."/>
            <person name="Friedrich M."/>
            <person name="Jones J."/>
            <person name="Robertson H.M."/>
            <person name="Feyereisen R."/>
            <person name="Mechler-Hickson A."/>
            <person name="Mathers N."/>
            <person name="Lee C.E."/>
            <person name="Colbourne J.K."/>
            <person name="Biales A."/>
            <person name="Johnston J.S."/>
            <person name="Wellborn G.A."/>
            <person name="Rosendale A.J."/>
            <person name="Cridge A.G."/>
            <person name="Munoz-Torres M.C."/>
            <person name="Bain P.A."/>
            <person name="Manny A.R."/>
            <person name="Major K.M."/>
            <person name="Lambert F.N."/>
            <person name="Vulpe C.D."/>
            <person name="Tuck P."/>
            <person name="Blalock B.J."/>
            <person name="Lin Y.-Y."/>
            <person name="Smith M.E."/>
            <person name="Ochoa-Acuna H."/>
            <person name="Chen M.-J.M."/>
            <person name="Childers C.P."/>
            <person name="Qu J."/>
            <person name="Dugan S."/>
            <person name="Lee S.L."/>
            <person name="Chao H."/>
            <person name="Dinh H."/>
            <person name="Han Y."/>
            <person name="Doddapaneni H."/>
            <person name="Worley K.C."/>
            <person name="Muzny D.M."/>
            <person name="Gibbs R.A."/>
            <person name="Richards S."/>
        </authorList>
    </citation>
    <scope>NUCLEOTIDE SEQUENCE</scope>
    <source>
        <strain evidence="7">HAZT.00-mixed</strain>
        <tissue evidence="7">Whole organism</tissue>
    </source>
</reference>
<keyword evidence="5 6" id="KW-0472">Membrane</keyword>
<evidence type="ECO:0000313" key="7">
    <source>
        <dbReference type="EMBL" id="KAA0184338.1"/>
    </source>
</evidence>